<evidence type="ECO:0000259" key="6">
    <source>
        <dbReference type="PROSITE" id="PS50287"/>
    </source>
</evidence>
<dbReference type="AlphaFoldDB" id="A0A3Q3JRC6"/>
<evidence type="ECO:0000313" key="7">
    <source>
        <dbReference type="Ensembl" id="ENSMALP00000022469.1"/>
    </source>
</evidence>
<feature type="disulfide bond" evidence="3">
    <location>
        <begin position="93"/>
        <end position="154"/>
    </location>
</feature>
<organism evidence="7 8">
    <name type="scientific">Monopterus albus</name>
    <name type="common">Swamp eel</name>
    <dbReference type="NCBI Taxonomy" id="43700"/>
    <lineage>
        <taxon>Eukaryota</taxon>
        <taxon>Metazoa</taxon>
        <taxon>Chordata</taxon>
        <taxon>Craniata</taxon>
        <taxon>Vertebrata</taxon>
        <taxon>Euteleostomi</taxon>
        <taxon>Actinopterygii</taxon>
        <taxon>Neopterygii</taxon>
        <taxon>Teleostei</taxon>
        <taxon>Neoteleostei</taxon>
        <taxon>Acanthomorphata</taxon>
        <taxon>Anabantaria</taxon>
        <taxon>Synbranchiformes</taxon>
        <taxon>Synbranchidae</taxon>
        <taxon>Monopterus</taxon>
    </lineage>
</organism>
<evidence type="ECO:0000256" key="3">
    <source>
        <dbReference type="PROSITE-ProRule" id="PRU00196"/>
    </source>
</evidence>
<dbReference type="SMART" id="SM00041">
    <property type="entry name" value="CT"/>
    <property type="match status" value="1"/>
</dbReference>
<dbReference type="PROSITE" id="PS01185">
    <property type="entry name" value="CTCK_1"/>
    <property type="match status" value="1"/>
</dbReference>
<dbReference type="SMART" id="SM00214">
    <property type="entry name" value="VWC"/>
    <property type="match status" value="2"/>
</dbReference>
<proteinExistence type="predicted"/>
<evidence type="ECO:0000256" key="1">
    <source>
        <dbReference type="ARBA" id="ARBA00023157"/>
    </source>
</evidence>
<evidence type="ECO:0008006" key="9">
    <source>
        <dbReference type="Google" id="ProtNLM"/>
    </source>
</evidence>
<feature type="domain" description="SRCR" evidence="6">
    <location>
        <begin position="45"/>
        <end position="155"/>
    </location>
</feature>
<evidence type="ECO:0000256" key="2">
    <source>
        <dbReference type="PROSITE-ProRule" id="PRU00039"/>
    </source>
</evidence>
<dbReference type="Ensembl" id="ENSMALT00000022896.1">
    <property type="protein sequence ID" value="ENSMALP00000022469.1"/>
    <property type="gene ID" value="ENSMALG00000015695.1"/>
</dbReference>
<dbReference type="GO" id="GO:0016020">
    <property type="term" value="C:membrane"/>
    <property type="evidence" value="ECO:0007669"/>
    <property type="project" value="InterPro"/>
</dbReference>
<dbReference type="Proteomes" id="UP000261600">
    <property type="component" value="Unplaced"/>
</dbReference>
<dbReference type="InterPro" id="IPR001007">
    <property type="entry name" value="VWF_dom"/>
</dbReference>
<evidence type="ECO:0000313" key="8">
    <source>
        <dbReference type="Proteomes" id="UP000261600"/>
    </source>
</evidence>
<reference evidence="7" key="1">
    <citation type="submission" date="2025-08" db="UniProtKB">
        <authorList>
            <consortium name="Ensembl"/>
        </authorList>
    </citation>
    <scope>IDENTIFICATION</scope>
</reference>
<evidence type="ECO:0000259" key="4">
    <source>
        <dbReference type="PROSITE" id="PS01225"/>
    </source>
</evidence>
<dbReference type="InterPro" id="IPR001190">
    <property type="entry name" value="SRCR"/>
</dbReference>
<feature type="disulfide bond" evidence="2">
    <location>
        <begin position="338"/>
        <end position="392"/>
    </location>
</feature>
<name>A0A3Q3JRC6_MONAL</name>
<dbReference type="PROSITE" id="PS50287">
    <property type="entry name" value="SRCR_2"/>
    <property type="match status" value="1"/>
</dbReference>
<reference evidence="7" key="2">
    <citation type="submission" date="2025-09" db="UniProtKB">
        <authorList>
            <consortium name="Ensembl"/>
        </authorList>
    </citation>
    <scope>IDENTIFICATION</scope>
</reference>
<comment type="caution">
    <text evidence="3">Lacks conserved residue(s) required for the propagation of feature annotation.</text>
</comment>
<dbReference type="PROSITE" id="PS50184">
    <property type="entry name" value="VWFC_2"/>
    <property type="match status" value="1"/>
</dbReference>
<feature type="disulfide bond" evidence="2">
    <location>
        <begin position="342"/>
        <end position="394"/>
    </location>
</feature>
<accession>A0A3Q3JRC6</accession>
<feature type="domain" description="VWFC" evidence="5">
    <location>
        <begin position="164"/>
        <end position="231"/>
    </location>
</feature>
<keyword evidence="1 3" id="KW-1015">Disulfide bond</keyword>
<feature type="domain" description="CTCK" evidence="4">
    <location>
        <begin position="312"/>
        <end position="400"/>
    </location>
</feature>
<feature type="disulfide bond" evidence="2">
    <location>
        <begin position="327"/>
        <end position="376"/>
    </location>
</feature>
<dbReference type="SUPFAM" id="SSF57603">
    <property type="entry name" value="FnI-like domain"/>
    <property type="match status" value="1"/>
</dbReference>
<dbReference type="InterPro" id="IPR006207">
    <property type="entry name" value="Cys_knot_C"/>
</dbReference>
<evidence type="ECO:0000259" key="5">
    <source>
        <dbReference type="PROSITE" id="PS50184"/>
    </source>
</evidence>
<dbReference type="PROSITE" id="PS01225">
    <property type="entry name" value="CTCK_2"/>
    <property type="match status" value="1"/>
</dbReference>
<sequence>MTRCGIHTVCCCFCRYNQKFIYTVNEFSAMSDMMLEGCYCPNGTFLLSSSSKECLPSCEVCRMANGKWAKANATWTEGCEECICEEDTLQVTCRHVSCPTFPPLTCDQEGQIKVNDTVNCCQREKCDCDVNSCSPFVPSCAVGFSLTTTMGVCCLKYSCVPKMDICVLNNHEYQVGDLVPMQPCDKCTCSRKRDASSHLPVIECQPIPCDTNCRLGYEYQIISGQCCGTCVPTSCIISQSNNSTHILKPGFIWAPTGNPCVKFECVKIANQFVTIEAKTVCPPYNPNECIPGTETIAPDGCCHVCIPKGHPCSVSTTTGVHLEVQGCISKDPVNVTSCSGACGTFTFFSTKMRSFQHTCSCCQELATSERQIQLSCPDNTEITYIYTHIDACECLKTECSVLGRSEMVTTQSSIKSRRHRRQGKNQD</sequence>
<protein>
    <recommendedName>
        <fullName evidence="9">CTCK domain-containing protein</fullName>
    </recommendedName>
</protein>
<feature type="disulfide bond" evidence="2">
    <location>
        <begin position="312"/>
        <end position="362"/>
    </location>
</feature>
<keyword evidence="8" id="KW-1185">Reference proteome</keyword>
<dbReference type="STRING" id="43700.ENSMALP00000022469"/>